<dbReference type="AlphaFoldDB" id="A0A937XB13"/>
<comment type="caution">
    <text evidence="1">The sequence shown here is derived from an EMBL/GenBank/DDBJ whole genome shotgun (WGS) entry which is preliminary data.</text>
</comment>
<feature type="non-terminal residue" evidence="1">
    <location>
        <position position="1"/>
    </location>
</feature>
<gene>
    <name evidence="1" type="ORF">FJY75_05585</name>
</gene>
<protein>
    <recommendedName>
        <fullName evidence="3">TonB-dependent receptor</fullName>
    </recommendedName>
</protein>
<evidence type="ECO:0000313" key="2">
    <source>
        <dbReference type="Proteomes" id="UP000748308"/>
    </source>
</evidence>
<reference evidence="1" key="1">
    <citation type="submission" date="2019-03" db="EMBL/GenBank/DDBJ databases">
        <title>Lake Tanganyika Metagenome-Assembled Genomes (MAGs).</title>
        <authorList>
            <person name="Tran P."/>
        </authorList>
    </citation>
    <scope>NUCLEOTIDE SEQUENCE</scope>
    <source>
        <strain evidence="1">M_DeepCast_400m_m2_100</strain>
    </source>
</reference>
<sequence length="282" mass="30314">GLAIAGSWPGERRSLYAAVGYSDPWWGDGHARAHLLAARRWGAWNFALEGGRHATAPFTPRLDGDGRALLEQGLLLPGGERVDAGPVREATEAEARLELGRRSHGLRVGWIAREVTGALGVDPLRAADLAPGARDTLGVSSGLVRYQALSFSIGLRLPLGGRLEADGLLVARPGKDALPVLVPRGHGRALFAIGRTFFQGDLQLEGRLVATARDAMATPAGHCAPFTRYDAEIHGRLVGARFFLAVRNLGNRPHDSATYADGAWMPLPYRSTQAGVEWHFRD</sequence>
<evidence type="ECO:0008006" key="3">
    <source>
        <dbReference type="Google" id="ProtNLM"/>
    </source>
</evidence>
<accession>A0A937XB13</accession>
<proteinExistence type="predicted"/>
<name>A0A937XB13_UNCEI</name>
<dbReference type="EMBL" id="VGIY01000104">
    <property type="protein sequence ID" value="MBM3317304.1"/>
    <property type="molecule type" value="Genomic_DNA"/>
</dbReference>
<organism evidence="1 2">
    <name type="scientific">Eiseniibacteriota bacterium</name>
    <dbReference type="NCBI Taxonomy" id="2212470"/>
    <lineage>
        <taxon>Bacteria</taxon>
        <taxon>Candidatus Eiseniibacteriota</taxon>
    </lineage>
</organism>
<evidence type="ECO:0000313" key="1">
    <source>
        <dbReference type="EMBL" id="MBM3317304.1"/>
    </source>
</evidence>
<dbReference type="Proteomes" id="UP000748308">
    <property type="component" value="Unassembled WGS sequence"/>
</dbReference>